<keyword evidence="4" id="KW-1185">Reference proteome</keyword>
<dbReference type="PANTHER" id="PTHR33677:SF3">
    <property type="entry name" value="COPPER-SENSING TRANSCRIPTIONAL REPRESSOR RICR"/>
    <property type="match status" value="1"/>
</dbReference>
<evidence type="ECO:0000313" key="4">
    <source>
        <dbReference type="Proteomes" id="UP001139336"/>
    </source>
</evidence>
<dbReference type="AlphaFoldDB" id="A0A9X1QSM6"/>
<comment type="similarity">
    <text evidence="1">Belongs to the CsoR family.</text>
</comment>
<evidence type="ECO:0000256" key="2">
    <source>
        <dbReference type="ARBA" id="ARBA00023008"/>
    </source>
</evidence>
<dbReference type="InterPro" id="IPR038390">
    <property type="entry name" value="Metal_Tscrpt_repr_sf"/>
</dbReference>
<dbReference type="GO" id="GO:0003677">
    <property type="term" value="F:DNA binding"/>
    <property type="evidence" value="ECO:0007669"/>
    <property type="project" value="InterPro"/>
</dbReference>
<dbReference type="Gene3D" id="1.20.58.1000">
    <property type="entry name" value="Metal-sensitive repressor, helix protomer"/>
    <property type="match status" value="1"/>
</dbReference>
<dbReference type="GO" id="GO:0046872">
    <property type="term" value="F:metal ion binding"/>
    <property type="evidence" value="ECO:0007669"/>
    <property type="project" value="InterPro"/>
</dbReference>
<proteinExistence type="inferred from homology"/>
<reference evidence="3" key="1">
    <citation type="submission" date="2022-01" db="EMBL/GenBank/DDBJ databases">
        <title>Corynebacterium sp. nov isolated from isolated from the feces of the greater white-fronted geese (Anser albifrons) at Poyang Lake, PR China.</title>
        <authorList>
            <person name="Liu Q."/>
        </authorList>
    </citation>
    <scope>NUCLEOTIDE SEQUENCE</scope>
    <source>
        <strain evidence="3">JCM 32435</strain>
    </source>
</reference>
<name>A0A9X1QSM6_9CORY</name>
<gene>
    <name evidence="3" type="ORF">L1O03_07790</name>
</gene>
<dbReference type="PANTHER" id="PTHR33677">
    <property type="entry name" value="TRANSCRIPTIONAL REPRESSOR FRMR-RELATED"/>
    <property type="match status" value="1"/>
</dbReference>
<dbReference type="Proteomes" id="UP001139336">
    <property type="component" value="Unassembled WGS sequence"/>
</dbReference>
<dbReference type="CDD" id="cd10148">
    <property type="entry name" value="CsoR-like_DUF156"/>
    <property type="match status" value="1"/>
</dbReference>
<dbReference type="Pfam" id="PF02583">
    <property type="entry name" value="Trns_repr_metal"/>
    <property type="match status" value="1"/>
</dbReference>
<keyword evidence="2" id="KW-0186">Copper</keyword>
<accession>A0A9X1QSM6</accession>
<protein>
    <submittedName>
        <fullName evidence="3">Metal-sensitive transcriptional regulator</fullName>
    </submittedName>
</protein>
<dbReference type="EMBL" id="JAKGSI010000004">
    <property type="protein sequence ID" value="MCF4007073.1"/>
    <property type="molecule type" value="Genomic_DNA"/>
</dbReference>
<dbReference type="GO" id="GO:0045892">
    <property type="term" value="P:negative regulation of DNA-templated transcription"/>
    <property type="evidence" value="ECO:0007669"/>
    <property type="project" value="UniProtKB-ARBA"/>
</dbReference>
<dbReference type="InterPro" id="IPR003735">
    <property type="entry name" value="Metal_Tscrpt_repr"/>
</dbReference>
<comment type="caution">
    <text evidence="3">The sequence shown here is derived from an EMBL/GenBank/DDBJ whole genome shotgun (WGS) entry which is preliminary data.</text>
</comment>
<evidence type="ECO:0000256" key="1">
    <source>
        <dbReference type="ARBA" id="ARBA00005428"/>
    </source>
</evidence>
<evidence type="ECO:0000313" key="3">
    <source>
        <dbReference type="EMBL" id="MCF4007073.1"/>
    </source>
</evidence>
<organism evidence="3 4">
    <name type="scientific">Corynebacterium uropygiale</name>
    <dbReference type="NCBI Taxonomy" id="1775911"/>
    <lineage>
        <taxon>Bacteria</taxon>
        <taxon>Bacillati</taxon>
        <taxon>Actinomycetota</taxon>
        <taxon>Actinomycetes</taxon>
        <taxon>Mycobacteriales</taxon>
        <taxon>Corynebacteriaceae</taxon>
        <taxon>Corynebacterium</taxon>
    </lineage>
</organism>
<sequence>MRRIEGQVRGIQKMVEDEKYCIDILTQIAAVQSALENVGLSILEDHLSHCVADAAAHGGTLADDKLAEAMNAIRRMVKS</sequence>